<evidence type="ECO:0000313" key="3">
    <source>
        <dbReference type="Proteomes" id="UP000565441"/>
    </source>
</evidence>
<gene>
    <name evidence="2" type="ORF">D9615_006068</name>
</gene>
<dbReference type="Proteomes" id="UP000565441">
    <property type="component" value="Unassembled WGS sequence"/>
</dbReference>
<name>A0A8H5H8Z7_9AGAR</name>
<keyword evidence="3" id="KW-1185">Reference proteome</keyword>
<organism evidence="2 3">
    <name type="scientific">Tricholomella constricta</name>
    <dbReference type="NCBI Taxonomy" id="117010"/>
    <lineage>
        <taxon>Eukaryota</taxon>
        <taxon>Fungi</taxon>
        <taxon>Dikarya</taxon>
        <taxon>Basidiomycota</taxon>
        <taxon>Agaricomycotina</taxon>
        <taxon>Agaricomycetes</taxon>
        <taxon>Agaricomycetidae</taxon>
        <taxon>Agaricales</taxon>
        <taxon>Tricholomatineae</taxon>
        <taxon>Lyophyllaceae</taxon>
        <taxon>Tricholomella</taxon>
    </lineage>
</organism>
<feature type="region of interest" description="Disordered" evidence="1">
    <location>
        <begin position="188"/>
        <end position="207"/>
    </location>
</feature>
<sequence length="238" mass="26344">MHLLEKLTELSLKSFPVDHNDTPDTAVTTLPRLTTPLPSAEDTTRIEFPTSEWNVDREAMQPPAAPMMKDLDSFTDGTGKGSLESILDEAPNERGDLMYHPDESLGFIPELDPSISHSIEMWREEVSGYDASAPSLGVADLPEDPIEREAMEAAESLLDGVKLDNEPRIMPVFNNVSMGSAPLTATTPRVMKRARSRSPTSQCSRRIRRARSKSLSSICGLANSSWHAKTESYKRPFD</sequence>
<proteinExistence type="predicted"/>
<accession>A0A8H5H8Z7</accession>
<protein>
    <submittedName>
        <fullName evidence="2">Uncharacterized protein</fullName>
    </submittedName>
</protein>
<evidence type="ECO:0000256" key="1">
    <source>
        <dbReference type="SAM" id="MobiDB-lite"/>
    </source>
</evidence>
<comment type="caution">
    <text evidence="2">The sequence shown here is derived from an EMBL/GenBank/DDBJ whole genome shotgun (WGS) entry which is preliminary data.</text>
</comment>
<dbReference type="AlphaFoldDB" id="A0A8H5H8Z7"/>
<reference evidence="2 3" key="1">
    <citation type="journal article" date="2020" name="ISME J.">
        <title>Uncovering the hidden diversity of litter-decomposition mechanisms in mushroom-forming fungi.</title>
        <authorList>
            <person name="Floudas D."/>
            <person name="Bentzer J."/>
            <person name="Ahren D."/>
            <person name="Johansson T."/>
            <person name="Persson P."/>
            <person name="Tunlid A."/>
        </authorList>
    </citation>
    <scope>NUCLEOTIDE SEQUENCE [LARGE SCALE GENOMIC DNA]</scope>
    <source>
        <strain evidence="2 3">CBS 661.87</strain>
    </source>
</reference>
<evidence type="ECO:0000313" key="2">
    <source>
        <dbReference type="EMBL" id="KAF5379156.1"/>
    </source>
</evidence>
<dbReference type="OrthoDB" id="2903551at2759"/>
<dbReference type="EMBL" id="JAACJP010000017">
    <property type="protein sequence ID" value="KAF5379156.1"/>
    <property type="molecule type" value="Genomic_DNA"/>
</dbReference>